<dbReference type="SUPFAM" id="SSF53167">
    <property type="entry name" value="Purine and uridine phosphorylases"/>
    <property type="match status" value="1"/>
</dbReference>
<protein>
    <recommendedName>
        <fullName evidence="2">adenosylhomocysteine nucleosidase</fullName>
        <ecNumber evidence="2">3.2.2.9</ecNumber>
    </recommendedName>
</protein>
<dbReference type="GeneID" id="19046780"/>
<evidence type="ECO:0000313" key="8">
    <source>
        <dbReference type="Proteomes" id="UP000013827"/>
    </source>
</evidence>
<organism evidence="7 8">
    <name type="scientific">Emiliania huxleyi (strain CCMP1516)</name>
    <dbReference type="NCBI Taxonomy" id="280463"/>
    <lineage>
        <taxon>Eukaryota</taxon>
        <taxon>Haptista</taxon>
        <taxon>Haptophyta</taxon>
        <taxon>Prymnesiophyceae</taxon>
        <taxon>Isochrysidales</taxon>
        <taxon>Noelaerhabdaceae</taxon>
        <taxon>Emiliania</taxon>
    </lineage>
</organism>
<dbReference type="GO" id="GO:0019509">
    <property type="term" value="P:L-methionine salvage from methylthioadenosine"/>
    <property type="evidence" value="ECO:0007669"/>
    <property type="project" value="InterPro"/>
</dbReference>
<dbReference type="InterPro" id="IPR000845">
    <property type="entry name" value="Nucleoside_phosphorylase_d"/>
</dbReference>
<dbReference type="EC" id="3.2.2.9" evidence="2"/>
<keyword evidence="8" id="KW-1185">Reference proteome</keyword>
<evidence type="ECO:0000256" key="4">
    <source>
        <dbReference type="ARBA" id="ARBA00022801"/>
    </source>
</evidence>
<dbReference type="InterPro" id="IPR010049">
    <property type="entry name" value="MTA_SAH_Nsdase"/>
</dbReference>
<dbReference type="UniPathway" id="UPA00904">
    <property type="reaction ID" value="UER00871"/>
</dbReference>
<dbReference type="NCBIfam" id="TIGR01704">
    <property type="entry name" value="MTA_SAH-Nsdase"/>
    <property type="match status" value="1"/>
</dbReference>
<dbReference type="HOGENOM" id="CLU_031248_2_2_1"/>
<dbReference type="PANTHER" id="PTHR46832">
    <property type="entry name" value="5'-METHYLTHIOADENOSINE/S-ADENOSYLHOMOCYSTEINE NUCLEOSIDASE"/>
    <property type="match status" value="1"/>
</dbReference>
<dbReference type="OMA" id="DQFVHSK"/>
<dbReference type="InterPro" id="IPR035994">
    <property type="entry name" value="Nucleoside_phosphorylase_sf"/>
</dbReference>
<evidence type="ECO:0000313" key="7">
    <source>
        <dbReference type="EnsemblProtists" id="EOD29431"/>
    </source>
</evidence>
<keyword evidence="3" id="KW-0028">Amino-acid biosynthesis</keyword>
<dbReference type="GO" id="GO:0009164">
    <property type="term" value="P:nucleoside catabolic process"/>
    <property type="evidence" value="ECO:0007669"/>
    <property type="project" value="InterPro"/>
</dbReference>
<dbReference type="KEGG" id="ehx:EMIHUDRAFT_463064"/>
<sequence>MPLPSTTAAPVARFGILAAMPAEIAALRKVVTDQVEHKRGEVFSFTTGKLEGCEVVFGASNVGMVFAASAATTMISEFGATKLVFSGVAGGLLAGQSIGDIVLGASVINYDMDCRAFKYPWDPSYQLRLGETPFVEWAHVYPADPELLKVARGAPPPAGAALSEGRIASGSKFCDTAMKAEMAATHWCHLGDPACCEMENAAVAQVCRAYSVPYLSLRALSDLATGDAAADFNAFCDAAADNLLPIVRHVVRYSPSS</sequence>
<dbReference type="Proteomes" id="UP000013827">
    <property type="component" value="Unassembled WGS sequence"/>
</dbReference>
<dbReference type="GO" id="GO:0005829">
    <property type="term" value="C:cytosol"/>
    <property type="evidence" value="ECO:0007669"/>
    <property type="project" value="TreeGrafter"/>
</dbReference>
<dbReference type="CDD" id="cd09008">
    <property type="entry name" value="MTAN"/>
    <property type="match status" value="1"/>
</dbReference>
<name>A0A0D3K0Z6_EMIH1</name>
<reference evidence="7" key="2">
    <citation type="submission" date="2024-10" db="UniProtKB">
        <authorList>
            <consortium name="EnsemblProtists"/>
        </authorList>
    </citation>
    <scope>IDENTIFICATION</scope>
</reference>
<evidence type="ECO:0000256" key="1">
    <source>
        <dbReference type="ARBA" id="ARBA00004945"/>
    </source>
</evidence>
<dbReference type="GO" id="GO:0019284">
    <property type="term" value="P:L-methionine salvage from S-adenosylmethionine"/>
    <property type="evidence" value="ECO:0007669"/>
    <property type="project" value="TreeGrafter"/>
</dbReference>
<keyword evidence="4" id="KW-0378">Hydrolase</keyword>
<dbReference type="AlphaFoldDB" id="A0A0D3K0Z6"/>
<dbReference type="PANTHER" id="PTHR46832:SF1">
    <property type="entry name" value="5'-METHYLTHIOADENOSINE_S-ADENOSYLHOMOCYSTEINE NUCLEOSIDASE"/>
    <property type="match status" value="1"/>
</dbReference>
<dbReference type="EnsemblProtists" id="EOD29431">
    <property type="protein sequence ID" value="EOD29431"/>
    <property type="gene ID" value="EMIHUDRAFT_463064"/>
</dbReference>
<dbReference type="GO" id="GO:0008930">
    <property type="term" value="F:methylthioadenosine nucleosidase activity"/>
    <property type="evidence" value="ECO:0007669"/>
    <property type="project" value="InterPro"/>
</dbReference>
<keyword evidence="5" id="KW-0486">Methionine biosynthesis</keyword>
<dbReference type="Gene3D" id="3.40.50.1580">
    <property type="entry name" value="Nucleoside phosphorylase domain"/>
    <property type="match status" value="1"/>
</dbReference>
<dbReference type="RefSeq" id="XP_005781860.1">
    <property type="nucleotide sequence ID" value="XM_005781803.1"/>
</dbReference>
<feature type="domain" description="Nucleoside phosphorylase" evidence="6">
    <location>
        <begin position="13"/>
        <end position="252"/>
    </location>
</feature>
<evidence type="ECO:0000256" key="5">
    <source>
        <dbReference type="ARBA" id="ARBA00023167"/>
    </source>
</evidence>
<dbReference type="GO" id="GO:0008782">
    <property type="term" value="F:adenosylhomocysteine nucleosidase activity"/>
    <property type="evidence" value="ECO:0007669"/>
    <property type="project" value="UniProtKB-EC"/>
</dbReference>
<proteinExistence type="predicted"/>
<evidence type="ECO:0000256" key="3">
    <source>
        <dbReference type="ARBA" id="ARBA00022605"/>
    </source>
</evidence>
<reference evidence="8" key="1">
    <citation type="journal article" date="2013" name="Nature">
        <title>Pan genome of the phytoplankton Emiliania underpins its global distribution.</title>
        <authorList>
            <person name="Read B.A."/>
            <person name="Kegel J."/>
            <person name="Klute M.J."/>
            <person name="Kuo A."/>
            <person name="Lefebvre S.C."/>
            <person name="Maumus F."/>
            <person name="Mayer C."/>
            <person name="Miller J."/>
            <person name="Monier A."/>
            <person name="Salamov A."/>
            <person name="Young J."/>
            <person name="Aguilar M."/>
            <person name="Claverie J.M."/>
            <person name="Frickenhaus S."/>
            <person name="Gonzalez K."/>
            <person name="Herman E.K."/>
            <person name="Lin Y.C."/>
            <person name="Napier J."/>
            <person name="Ogata H."/>
            <person name="Sarno A.F."/>
            <person name="Shmutz J."/>
            <person name="Schroeder D."/>
            <person name="de Vargas C."/>
            <person name="Verret F."/>
            <person name="von Dassow P."/>
            <person name="Valentin K."/>
            <person name="Van de Peer Y."/>
            <person name="Wheeler G."/>
            <person name="Dacks J.B."/>
            <person name="Delwiche C.F."/>
            <person name="Dyhrman S.T."/>
            <person name="Glockner G."/>
            <person name="John U."/>
            <person name="Richards T."/>
            <person name="Worden A.Z."/>
            <person name="Zhang X."/>
            <person name="Grigoriev I.V."/>
            <person name="Allen A.E."/>
            <person name="Bidle K."/>
            <person name="Borodovsky M."/>
            <person name="Bowler C."/>
            <person name="Brownlee C."/>
            <person name="Cock J.M."/>
            <person name="Elias M."/>
            <person name="Gladyshev V.N."/>
            <person name="Groth M."/>
            <person name="Guda C."/>
            <person name="Hadaegh A."/>
            <person name="Iglesias-Rodriguez M.D."/>
            <person name="Jenkins J."/>
            <person name="Jones B.M."/>
            <person name="Lawson T."/>
            <person name="Leese F."/>
            <person name="Lindquist E."/>
            <person name="Lobanov A."/>
            <person name="Lomsadze A."/>
            <person name="Malik S.B."/>
            <person name="Marsh M.E."/>
            <person name="Mackinder L."/>
            <person name="Mock T."/>
            <person name="Mueller-Roeber B."/>
            <person name="Pagarete A."/>
            <person name="Parker M."/>
            <person name="Probert I."/>
            <person name="Quesneville H."/>
            <person name="Raines C."/>
            <person name="Rensing S.A."/>
            <person name="Riano-Pachon D.M."/>
            <person name="Richier S."/>
            <person name="Rokitta S."/>
            <person name="Shiraiwa Y."/>
            <person name="Soanes D.M."/>
            <person name="van der Giezen M."/>
            <person name="Wahlund T.M."/>
            <person name="Williams B."/>
            <person name="Wilson W."/>
            <person name="Wolfe G."/>
            <person name="Wurch L.L."/>
        </authorList>
    </citation>
    <scope>NUCLEOTIDE SEQUENCE</scope>
</reference>
<comment type="pathway">
    <text evidence="1">Amino-acid biosynthesis; L-methionine biosynthesis via salvage pathway; S-methyl-5-thio-alpha-D-ribose 1-phosphate from S-methyl-5'-thioadenosine (hydrolase route): step 1/2.</text>
</comment>
<evidence type="ECO:0000256" key="2">
    <source>
        <dbReference type="ARBA" id="ARBA00011974"/>
    </source>
</evidence>
<dbReference type="Pfam" id="PF01048">
    <property type="entry name" value="PNP_UDP_1"/>
    <property type="match status" value="1"/>
</dbReference>
<dbReference type="PaxDb" id="2903-EOD29431"/>
<evidence type="ECO:0000259" key="6">
    <source>
        <dbReference type="Pfam" id="PF01048"/>
    </source>
</evidence>
<accession>A0A0D3K0Z6</accession>